<evidence type="ECO:0008006" key="3">
    <source>
        <dbReference type="Google" id="ProtNLM"/>
    </source>
</evidence>
<name>A0A3N0EBE4_SINP1</name>
<evidence type="ECO:0000313" key="1">
    <source>
        <dbReference type="EMBL" id="RNL85148.1"/>
    </source>
</evidence>
<dbReference type="OrthoDB" id="1091850at2"/>
<accession>A0A3N0EBE4</accession>
<dbReference type="CDD" id="cd12105">
    <property type="entry name" value="HmuY"/>
    <property type="match status" value="1"/>
</dbReference>
<sequence length="432" mass="46941">MVLLPAISCWGTEGLFTSNFCLILNSDLNMKRFFISQILVTGLLIAGCSSDDDSPGTTPEIPVVESATIDVESGGPNQPNQVYIDLSTSETTVVKRDTWELGFYSGSQNRVFLNAAILVTAAELSEFTDIDEVNSSTVFETPLALKGLNAQFQLADVSVAGVEELKAGLPLSYYMYGDLDNGIIFTDSKEGALSGTTIAEVSTTESNNKVYIVSAGSEIPAGTPDPGDILTTGDHRGFYKIRILTDGSSYTLQYAELDATTHEEVVITKDDSYNIKAFSIVNGAEVAVEPPKEDWDINFTSVYSYYGNMGGLVAGAAYSDYALHNTLGNVGLYTVFTAETTDGETVETGAPSFDEFTRADVKESELKYNDRAVIGSDWRQTPGFGGGTAQVRNDRYFVVKDASGNYYKLQFTAFMNAFGHRGYPQFKYELLE</sequence>
<dbReference type="InterPro" id="IPR025921">
    <property type="entry name" value="HmuY"/>
</dbReference>
<protein>
    <recommendedName>
        <fullName evidence="3">HmuY protein</fullName>
    </recommendedName>
</protein>
<dbReference type="AlphaFoldDB" id="A0A3N0EBE4"/>
<dbReference type="Pfam" id="PF14064">
    <property type="entry name" value="HmuY"/>
    <property type="match status" value="2"/>
</dbReference>
<reference evidence="1 2" key="1">
    <citation type="submission" date="2018-10" db="EMBL/GenBank/DDBJ databases">
        <title>Sinomicrobium pectinilyticum sp. nov., a pectinase-producing bacterium isolated from alkaline and saline soil, and emended description of the genus Sinomicrobium.</title>
        <authorList>
            <person name="Cheng B."/>
            <person name="Li C."/>
            <person name="Lai Q."/>
            <person name="Du M."/>
            <person name="Shao Z."/>
            <person name="Xu P."/>
            <person name="Yang C."/>
        </authorList>
    </citation>
    <scope>NUCLEOTIDE SEQUENCE [LARGE SCALE GENOMIC DNA]</scope>
    <source>
        <strain evidence="1 2">5DNS001</strain>
    </source>
</reference>
<dbReference type="EMBL" id="RJTM01000091">
    <property type="protein sequence ID" value="RNL85148.1"/>
    <property type="molecule type" value="Genomic_DNA"/>
</dbReference>
<evidence type="ECO:0000313" key="2">
    <source>
        <dbReference type="Proteomes" id="UP000267469"/>
    </source>
</evidence>
<proteinExistence type="predicted"/>
<comment type="caution">
    <text evidence="1">The sequence shown here is derived from an EMBL/GenBank/DDBJ whole genome shotgun (WGS) entry which is preliminary data.</text>
</comment>
<gene>
    <name evidence="1" type="ORF">ED312_12750</name>
</gene>
<dbReference type="Proteomes" id="UP000267469">
    <property type="component" value="Unassembled WGS sequence"/>
</dbReference>
<keyword evidence="2" id="KW-1185">Reference proteome</keyword>
<organism evidence="1 2">
    <name type="scientific">Sinomicrobium pectinilyticum</name>
    <dbReference type="NCBI Taxonomy" id="1084421"/>
    <lineage>
        <taxon>Bacteria</taxon>
        <taxon>Pseudomonadati</taxon>
        <taxon>Bacteroidota</taxon>
        <taxon>Flavobacteriia</taxon>
        <taxon>Flavobacteriales</taxon>
        <taxon>Flavobacteriaceae</taxon>
        <taxon>Sinomicrobium</taxon>
    </lineage>
</organism>